<name>A0AAW0XL54_CHEQU</name>
<gene>
    <name evidence="3" type="ORF">OTU49_003106</name>
</gene>
<comment type="caution">
    <text evidence="3">The sequence shown here is derived from an EMBL/GenBank/DDBJ whole genome shotgun (WGS) entry which is preliminary data.</text>
</comment>
<organism evidence="3 4">
    <name type="scientific">Cherax quadricarinatus</name>
    <name type="common">Australian red claw crayfish</name>
    <dbReference type="NCBI Taxonomy" id="27406"/>
    <lineage>
        <taxon>Eukaryota</taxon>
        <taxon>Metazoa</taxon>
        <taxon>Ecdysozoa</taxon>
        <taxon>Arthropoda</taxon>
        <taxon>Crustacea</taxon>
        <taxon>Multicrustacea</taxon>
        <taxon>Malacostraca</taxon>
        <taxon>Eumalacostraca</taxon>
        <taxon>Eucarida</taxon>
        <taxon>Decapoda</taxon>
        <taxon>Pleocyemata</taxon>
        <taxon>Astacidea</taxon>
        <taxon>Parastacoidea</taxon>
        <taxon>Parastacidae</taxon>
        <taxon>Cherax</taxon>
    </lineage>
</organism>
<sequence length="103" mass="12041">MLPTIRNWRVKLYSGRELEGDERRTMPYMPLYEVYSALKARQKQLEGGDKVHSDCPPELANLTECAEWEFYNGKLDGSITRGHPNGDYEVWKFSEVIKSKQEK</sequence>
<dbReference type="GO" id="GO:0003677">
    <property type="term" value="F:DNA binding"/>
    <property type="evidence" value="ECO:0007669"/>
    <property type="project" value="InterPro"/>
</dbReference>
<keyword evidence="4" id="KW-1185">Reference proteome</keyword>
<evidence type="ECO:0000313" key="4">
    <source>
        <dbReference type="Proteomes" id="UP001445076"/>
    </source>
</evidence>
<dbReference type="Proteomes" id="UP001445076">
    <property type="component" value="Unassembled WGS sequence"/>
</dbReference>
<accession>A0AAW0XL54</accession>
<evidence type="ECO:0000256" key="2">
    <source>
        <dbReference type="ARBA" id="ARBA00023163"/>
    </source>
</evidence>
<evidence type="ECO:0000256" key="1">
    <source>
        <dbReference type="ARBA" id="ARBA00022478"/>
    </source>
</evidence>
<proteinExistence type="predicted"/>
<dbReference type="Gene3D" id="3.90.940.10">
    <property type="match status" value="1"/>
</dbReference>
<dbReference type="GO" id="GO:0003899">
    <property type="term" value="F:DNA-directed RNA polymerase activity"/>
    <property type="evidence" value="ECO:0007669"/>
    <property type="project" value="InterPro"/>
</dbReference>
<dbReference type="EMBL" id="JARKIK010000034">
    <property type="protein sequence ID" value="KAK8740217.1"/>
    <property type="molecule type" value="Genomic_DNA"/>
</dbReference>
<keyword evidence="2" id="KW-0804">Transcription</keyword>
<dbReference type="GO" id="GO:0000428">
    <property type="term" value="C:DNA-directed RNA polymerase complex"/>
    <property type="evidence" value="ECO:0007669"/>
    <property type="project" value="UniProtKB-KW"/>
</dbReference>
<dbReference type="AlphaFoldDB" id="A0AAW0XL54"/>
<dbReference type="SUPFAM" id="SSF63562">
    <property type="entry name" value="RPB6/omega subunit-like"/>
    <property type="match status" value="1"/>
</dbReference>
<protein>
    <submittedName>
        <fullName evidence="3">Uncharacterized protein</fullName>
    </submittedName>
</protein>
<reference evidence="3 4" key="1">
    <citation type="journal article" date="2024" name="BMC Genomics">
        <title>Genome assembly of redclaw crayfish (Cherax quadricarinatus) provides insights into its immune adaptation and hypoxia tolerance.</title>
        <authorList>
            <person name="Liu Z."/>
            <person name="Zheng J."/>
            <person name="Li H."/>
            <person name="Fang K."/>
            <person name="Wang S."/>
            <person name="He J."/>
            <person name="Zhou D."/>
            <person name="Weng S."/>
            <person name="Chi M."/>
            <person name="Gu Z."/>
            <person name="He J."/>
            <person name="Li F."/>
            <person name="Wang M."/>
        </authorList>
    </citation>
    <scope>NUCLEOTIDE SEQUENCE [LARGE SCALE GENOMIC DNA]</scope>
    <source>
        <strain evidence="3">ZL_2023a</strain>
    </source>
</reference>
<dbReference type="GO" id="GO:0006351">
    <property type="term" value="P:DNA-templated transcription"/>
    <property type="evidence" value="ECO:0007669"/>
    <property type="project" value="InterPro"/>
</dbReference>
<keyword evidence="1" id="KW-0240">DNA-directed RNA polymerase</keyword>
<evidence type="ECO:0000313" key="3">
    <source>
        <dbReference type="EMBL" id="KAK8740217.1"/>
    </source>
</evidence>
<dbReference type="InterPro" id="IPR036161">
    <property type="entry name" value="RPB6/omega-like_sf"/>
</dbReference>